<dbReference type="Proteomes" id="UP001501565">
    <property type="component" value="Unassembled WGS sequence"/>
</dbReference>
<keyword evidence="4" id="KW-0574">Periplasm</keyword>
<keyword evidence="7" id="KW-1185">Reference proteome</keyword>
<reference evidence="7" key="1">
    <citation type="journal article" date="2019" name="Int. J. Syst. Evol. Microbiol.">
        <title>The Global Catalogue of Microorganisms (GCM) 10K type strain sequencing project: providing services to taxonomists for standard genome sequencing and annotation.</title>
        <authorList>
            <consortium name="The Broad Institute Genomics Platform"/>
            <consortium name="The Broad Institute Genome Sequencing Center for Infectious Disease"/>
            <person name="Wu L."/>
            <person name="Ma J."/>
        </authorList>
    </citation>
    <scope>NUCLEOTIDE SEQUENCE [LARGE SCALE GENOMIC DNA]</scope>
    <source>
        <strain evidence="7">JCM 17551</strain>
    </source>
</reference>
<gene>
    <name evidence="6" type="ORF">GCM10022277_34430</name>
</gene>
<evidence type="ECO:0000256" key="4">
    <source>
        <dbReference type="ARBA" id="ARBA00022764"/>
    </source>
</evidence>
<evidence type="ECO:0000256" key="1">
    <source>
        <dbReference type="ARBA" id="ARBA00004418"/>
    </source>
</evidence>
<feature type="chain" id="PRO_5046256794" description="Periplasmic heavy metal sensor" evidence="5">
    <location>
        <begin position="23"/>
        <end position="146"/>
    </location>
</feature>
<dbReference type="InterPro" id="IPR052211">
    <property type="entry name" value="Cpx_auxiliary_protein"/>
</dbReference>
<evidence type="ECO:0008006" key="8">
    <source>
        <dbReference type="Google" id="ProtNLM"/>
    </source>
</evidence>
<comment type="subcellular location">
    <subcellularLocation>
        <location evidence="1">Periplasm</location>
    </subcellularLocation>
</comment>
<feature type="signal peptide" evidence="5">
    <location>
        <begin position="1"/>
        <end position="22"/>
    </location>
</feature>
<comment type="similarity">
    <text evidence="2">Belongs to the CpxP/Spy family.</text>
</comment>
<keyword evidence="3 5" id="KW-0732">Signal</keyword>
<evidence type="ECO:0000313" key="6">
    <source>
        <dbReference type="EMBL" id="GAA3934984.1"/>
    </source>
</evidence>
<dbReference type="EMBL" id="BAABBN010000012">
    <property type="protein sequence ID" value="GAA3934984.1"/>
    <property type="molecule type" value="Genomic_DNA"/>
</dbReference>
<dbReference type="Pfam" id="PF07813">
    <property type="entry name" value="LTXXQ"/>
    <property type="match status" value="1"/>
</dbReference>
<protein>
    <recommendedName>
        <fullName evidence="8">Periplasmic heavy metal sensor</fullName>
    </recommendedName>
</protein>
<accession>A0ABP7N231</accession>
<dbReference type="InterPro" id="IPR012899">
    <property type="entry name" value="LTXXQ"/>
</dbReference>
<comment type="caution">
    <text evidence="6">The sequence shown here is derived from an EMBL/GenBank/DDBJ whole genome shotgun (WGS) entry which is preliminary data.</text>
</comment>
<evidence type="ECO:0000256" key="3">
    <source>
        <dbReference type="ARBA" id="ARBA00022729"/>
    </source>
</evidence>
<evidence type="ECO:0000313" key="7">
    <source>
        <dbReference type="Proteomes" id="UP001501565"/>
    </source>
</evidence>
<dbReference type="Gene3D" id="1.20.120.1490">
    <property type="match status" value="1"/>
</dbReference>
<dbReference type="RefSeq" id="WP_344799839.1">
    <property type="nucleotide sequence ID" value="NZ_BAABBN010000012.1"/>
</dbReference>
<dbReference type="PANTHER" id="PTHR38102:SF1">
    <property type="entry name" value="PERIPLASMIC CHAPERONE SPY"/>
    <property type="match status" value="1"/>
</dbReference>
<evidence type="ECO:0000256" key="2">
    <source>
        <dbReference type="ARBA" id="ARBA00008441"/>
    </source>
</evidence>
<evidence type="ECO:0000256" key="5">
    <source>
        <dbReference type="SAM" id="SignalP"/>
    </source>
</evidence>
<organism evidence="6 7">
    <name type="scientific">Litoribacillus peritrichatus</name>
    <dbReference type="NCBI Taxonomy" id="718191"/>
    <lineage>
        <taxon>Bacteria</taxon>
        <taxon>Pseudomonadati</taxon>
        <taxon>Pseudomonadota</taxon>
        <taxon>Gammaproteobacteria</taxon>
        <taxon>Oceanospirillales</taxon>
        <taxon>Oceanospirillaceae</taxon>
        <taxon>Litoribacillus</taxon>
    </lineage>
</organism>
<name>A0ABP7N231_9GAMM</name>
<sequence length="146" mass="16219">MKKASKIIVFTVITGLSVSAFAFGGSGKGRHGADPMKRLEHMTVMLDLTESQVAQLKPVFEQQEDRHSAKGSKKGLMKSLHTAIENGAGTNEINAIADQAADQARERVLKRAEVIQAVQNVLTDEQKMKAQEFRELRERRHAKFSM</sequence>
<proteinExistence type="inferred from homology"/>
<dbReference type="PANTHER" id="PTHR38102">
    <property type="entry name" value="PERIPLASMIC CHAPERONE SPY"/>
    <property type="match status" value="1"/>
</dbReference>